<dbReference type="Gene3D" id="3.40.30.10">
    <property type="entry name" value="Glutaredoxin"/>
    <property type="match status" value="1"/>
</dbReference>
<reference evidence="6" key="3">
    <citation type="submission" date="2023-02" db="EMBL/GenBank/DDBJ databases">
        <authorList>
            <person name="Ashton P.M."/>
            <person name="Dallman T."/>
            <person name="Nair S."/>
            <person name="De Pinna E."/>
            <person name="Peters T."/>
            <person name="Grant K."/>
        </authorList>
    </citation>
    <scope>NUCLEOTIDE SEQUENCE</scope>
    <source>
        <strain evidence="6">01103883</strain>
    </source>
</reference>
<dbReference type="PANTHER" id="PTHR44051">
    <property type="entry name" value="GLUTATHIONE S-TRANSFERASE-RELATED"/>
    <property type="match status" value="1"/>
</dbReference>
<evidence type="ECO:0000313" key="9">
    <source>
        <dbReference type="Proteomes" id="UP000048841"/>
    </source>
</evidence>
<dbReference type="SFLD" id="SFLDG01150">
    <property type="entry name" value="Main.1:_Beta-like"/>
    <property type="match status" value="1"/>
</dbReference>
<gene>
    <name evidence="3" type="primary">gst</name>
    <name evidence="6" type="synonym">gstA</name>
    <name evidence="5" type="ORF">ERS137939_02739</name>
    <name evidence="3" type="ORF">ERS137941_03983</name>
    <name evidence="4" type="ORF">ERS137959_04110</name>
    <name evidence="6" type="ORF">RSF11_001026</name>
</gene>
<dbReference type="KEGG" id="yef:FORC2_2160"/>
<dbReference type="SFLD" id="SFLDS00019">
    <property type="entry name" value="Glutathione_Transferase_(cytos"/>
    <property type="match status" value="1"/>
</dbReference>
<dbReference type="SUPFAM" id="SSF47616">
    <property type="entry name" value="GST C-terminal domain-like"/>
    <property type="match status" value="1"/>
</dbReference>
<sequence length="202" mass="22558">MKLFYKPGACSLSPHIVLREAGLDFSIESVDLATKKTETGEDYLHINPKGQVPALLLDDGSLLTEGVAIVQYLADKVPDRHLIAPSGTLSRYHAIEWLNFVATELHKGFSPLFNPKTPDEYKAIARERLDKQFSYVDGVLAKHDYLLGSKFSVADAYLFTVTRWATALKLEIKQRSHLDKYMARVAERPAVKAALAAEDVKK</sequence>
<dbReference type="PATRIC" id="fig|630.128.peg.2088"/>
<feature type="domain" description="GST N-terminal" evidence="1">
    <location>
        <begin position="1"/>
        <end position="81"/>
    </location>
</feature>
<reference evidence="7 8" key="2">
    <citation type="submission" date="2015-03" db="EMBL/GenBank/DDBJ databases">
        <authorList>
            <consortium name="Pathogen Informatics"/>
            <person name="Murphy D."/>
        </authorList>
    </citation>
    <scope>NUCLEOTIDE SEQUENCE [LARGE SCALE GENOMIC DNA]</scope>
    <source>
        <strain evidence="4 8">IP05342</strain>
        <strain evidence="5 7">IP27818</strain>
    </source>
</reference>
<dbReference type="Proteomes" id="UP001182355">
    <property type="component" value="Unassembled WGS sequence"/>
</dbReference>
<evidence type="ECO:0000313" key="7">
    <source>
        <dbReference type="Proteomes" id="UP000041356"/>
    </source>
</evidence>
<dbReference type="EMBL" id="CPXJ01000070">
    <property type="protein sequence ID" value="CNE56255.1"/>
    <property type="molecule type" value="Genomic_DNA"/>
</dbReference>
<organism evidence="3 9">
    <name type="scientific">Yersinia enterocolitica</name>
    <dbReference type="NCBI Taxonomy" id="630"/>
    <lineage>
        <taxon>Bacteria</taxon>
        <taxon>Pseudomonadati</taxon>
        <taxon>Pseudomonadota</taxon>
        <taxon>Gammaproteobacteria</taxon>
        <taxon>Enterobacterales</taxon>
        <taxon>Yersiniaceae</taxon>
        <taxon>Yersinia</taxon>
    </lineage>
</organism>
<dbReference type="InterPro" id="IPR004045">
    <property type="entry name" value="Glutathione_S-Trfase_N"/>
</dbReference>
<dbReference type="SUPFAM" id="SSF52833">
    <property type="entry name" value="Thioredoxin-like"/>
    <property type="match status" value="1"/>
</dbReference>
<dbReference type="InterPro" id="IPR004046">
    <property type="entry name" value="GST_C"/>
</dbReference>
<dbReference type="InterPro" id="IPR040079">
    <property type="entry name" value="Glutathione_S-Trfase"/>
</dbReference>
<dbReference type="PROSITE" id="PS50405">
    <property type="entry name" value="GST_CTER"/>
    <property type="match status" value="1"/>
</dbReference>
<evidence type="ECO:0000259" key="1">
    <source>
        <dbReference type="PROSITE" id="PS50404"/>
    </source>
</evidence>
<dbReference type="Proteomes" id="UP000041356">
    <property type="component" value="Unassembled WGS sequence"/>
</dbReference>
<evidence type="ECO:0000313" key="6">
    <source>
        <dbReference type="EMBL" id="ELI8101343.1"/>
    </source>
</evidence>
<name>A0A0E1NJ23_YEREN</name>
<dbReference type="EMBL" id="ABNAVX010000003">
    <property type="protein sequence ID" value="ELI8101343.1"/>
    <property type="molecule type" value="Genomic_DNA"/>
</dbReference>
<proteinExistence type="predicted"/>
<dbReference type="CDD" id="cd03188">
    <property type="entry name" value="GST_C_Beta"/>
    <property type="match status" value="1"/>
</dbReference>
<protein>
    <submittedName>
        <fullName evidence="6">Glutathione transferase GstA</fullName>
        <ecNumber evidence="3 6">2.5.1.18</ecNumber>
    </submittedName>
    <submittedName>
        <fullName evidence="3">Glutathionine S-transferase</fullName>
    </submittedName>
</protein>
<dbReference type="Pfam" id="PF00043">
    <property type="entry name" value="GST_C"/>
    <property type="match status" value="1"/>
</dbReference>
<dbReference type="NCBIfam" id="NF007831">
    <property type="entry name" value="PRK10542.1"/>
    <property type="match status" value="1"/>
</dbReference>
<dbReference type="InterPro" id="IPR036249">
    <property type="entry name" value="Thioredoxin-like_sf"/>
</dbReference>
<dbReference type="InterPro" id="IPR036282">
    <property type="entry name" value="Glutathione-S-Trfase_C_sf"/>
</dbReference>
<dbReference type="AlphaFoldDB" id="A0A0E1NJ23"/>
<dbReference type="InterPro" id="IPR010987">
    <property type="entry name" value="Glutathione-S-Trfase_C-like"/>
</dbReference>
<dbReference type="Pfam" id="PF13409">
    <property type="entry name" value="GST_N_2"/>
    <property type="match status" value="1"/>
</dbReference>
<dbReference type="PANTHER" id="PTHR44051:SF8">
    <property type="entry name" value="GLUTATHIONE S-TRANSFERASE GSTA"/>
    <property type="match status" value="1"/>
</dbReference>
<dbReference type="SFLD" id="SFLDG00358">
    <property type="entry name" value="Main_(cytGST)"/>
    <property type="match status" value="1"/>
</dbReference>
<evidence type="ECO:0000313" key="4">
    <source>
        <dbReference type="EMBL" id="CNE56255.1"/>
    </source>
</evidence>
<dbReference type="KEGG" id="yet:CH48_3690"/>
<dbReference type="RefSeq" id="WP_013649860.1">
    <property type="nucleotide sequence ID" value="NZ_CAKODN010000012.1"/>
</dbReference>
<evidence type="ECO:0000259" key="2">
    <source>
        <dbReference type="PROSITE" id="PS50405"/>
    </source>
</evidence>
<keyword evidence="8" id="KW-1185">Reference proteome</keyword>
<dbReference type="Gene3D" id="1.20.1050.10">
    <property type="match status" value="1"/>
</dbReference>
<dbReference type="GO" id="GO:0004364">
    <property type="term" value="F:glutathione transferase activity"/>
    <property type="evidence" value="ECO:0007669"/>
    <property type="project" value="UniProtKB-EC"/>
</dbReference>
<evidence type="ECO:0000313" key="3">
    <source>
        <dbReference type="EMBL" id="CFQ75725.1"/>
    </source>
</evidence>
<dbReference type="CDD" id="cd03057">
    <property type="entry name" value="GST_N_Beta"/>
    <property type="match status" value="1"/>
</dbReference>
<dbReference type="Proteomes" id="UP000048841">
    <property type="component" value="Unassembled WGS sequence"/>
</dbReference>
<accession>A0A0E1NJ23</accession>
<dbReference type="Proteomes" id="UP000041601">
    <property type="component" value="Unassembled WGS sequence"/>
</dbReference>
<evidence type="ECO:0000313" key="5">
    <source>
        <dbReference type="EMBL" id="CNF90536.1"/>
    </source>
</evidence>
<dbReference type="EMBL" id="CPZF01000006">
    <property type="protein sequence ID" value="CNF90536.1"/>
    <property type="molecule type" value="Genomic_DNA"/>
</dbReference>
<dbReference type="EC" id="2.5.1.18" evidence="3 6"/>
<dbReference type="PROSITE" id="PS50404">
    <property type="entry name" value="GST_NTER"/>
    <property type="match status" value="1"/>
</dbReference>
<dbReference type="EMBL" id="CGBR01000050">
    <property type="protein sequence ID" value="CFQ75725.1"/>
    <property type="molecule type" value="Genomic_DNA"/>
</dbReference>
<reference evidence="3 9" key="1">
    <citation type="submission" date="2015-03" db="EMBL/GenBank/DDBJ databases">
        <authorList>
            <person name="Murphy D."/>
        </authorList>
    </citation>
    <scope>NUCLEOTIDE SEQUENCE [LARGE SCALE GENOMIC DNA]</scope>
    <source>
        <strain evidence="3 9">IP26249</strain>
    </source>
</reference>
<evidence type="ECO:0000313" key="8">
    <source>
        <dbReference type="Proteomes" id="UP000041601"/>
    </source>
</evidence>
<keyword evidence="3" id="KW-0808">Transferase</keyword>
<feature type="domain" description="GST C-terminal" evidence="2">
    <location>
        <begin position="87"/>
        <end position="202"/>
    </location>
</feature>